<accession>A0A2Z4Y206</accession>
<evidence type="ECO:0000313" key="3">
    <source>
        <dbReference type="Proteomes" id="UP000251120"/>
    </source>
</evidence>
<reference evidence="1 3" key="1">
    <citation type="submission" date="2017-06" db="EMBL/GenBank/DDBJ databases">
        <title>Complete genome of Francisella adeliensis.</title>
        <authorList>
            <person name="Vallesi A."/>
            <person name="Sjodin A."/>
        </authorList>
    </citation>
    <scope>NUCLEOTIDE SEQUENCE [LARGE SCALE GENOMIC DNA]</scope>
    <source>
        <strain evidence="1 3">FDC440</strain>
    </source>
</reference>
<dbReference type="Proteomes" id="UP000251120">
    <property type="component" value="Chromosome"/>
</dbReference>
<proteinExistence type="predicted"/>
<dbReference type="EMBL" id="CP043424">
    <property type="protein sequence ID" value="QIW12963.1"/>
    <property type="molecule type" value="Genomic_DNA"/>
</dbReference>
<protein>
    <submittedName>
        <fullName evidence="1">Uncharacterized protein</fullName>
    </submittedName>
</protein>
<name>A0A2Z4Y206_9GAMM</name>
<dbReference type="Proteomes" id="UP000681131">
    <property type="component" value="Chromosome"/>
</dbReference>
<organism evidence="1 3">
    <name type="scientific">Francisella adeliensis</name>
    <dbReference type="NCBI Taxonomy" id="2007306"/>
    <lineage>
        <taxon>Bacteria</taxon>
        <taxon>Pseudomonadati</taxon>
        <taxon>Pseudomonadota</taxon>
        <taxon>Gammaproteobacteria</taxon>
        <taxon>Thiotrichales</taxon>
        <taxon>Francisellaceae</taxon>
        <taxon>Francisella</taxon>
    </lineage>
</organism>
<evidence type="ECO:0000313" key="1">
    <source>
        <dbReference type="EMBL" id="AXA34733.1"/>
    </source>
</evidence>
<gene>
    <name evidence="1" type="ORF">CDH04_05595</name>
    <name evidence="2" type="ORF">FZC43_05600</name>
</gene>
<evidence type="ECO:0000313" key="2">
    <source>
        <dbReference type="EMBL" id="QIW12963.1"/>
    </source>
</evidence>
<dbReference type="KEGG" id="fad:CDH04_05595"/>
<dbReference type="OrthoDB" id="5603677at2"/>
<keyword evidence="4" id="KW-1185">Reference proteome</keyword>
<sequence>MENAGDYQFFGLAYSNVSGFETKNGNNVGAIDVNYGLSISDINFEAEALLTDKGVGGVNNSSSVSPNNIAGVPFFGSVKPSANLIYDGFLGSGRNIATWSLQTSYTATVYGKRLIPYVDYSHIRQDSENYSFQYGAGARWNAFYGSWLGLDYTNITSKSTHFNERQNYLSLNYTIYL</sequence>
<dbReference type="AlphaFoldDB" id="A0A2Z4Y206"/>
<dbReference type="EMBL" id="CP021781">
    <property type="protein sequence ID" value="AXA34733.1"/>
    <property type="molecule type" value="Genomic_DNA"/>
</dbReference>
<reference evidence="2 4" key="2">
    <citation type="submission" date="2019-08" db="EMBL/GenBank/DDBJ databases">
        <title>Complete genome sequences of Francisella adeliensis (FSC1325 and FSC1326).</title>
        <authorList>
            <person name="Ohrman C."/>
            <person name="Uneklint I."/>
            <person name="Vallesi A."/>
            <person name="Karlsson L."/>
            <person name="Sjodin A."/>
        </authorList>
    </citation>
    <scope>NUCLEOTIDE SEQUENCE [LARGE SCALE GENOMIC DNA]</scope>
    <source>
        <strain evidence="2 4">FSC1325</strain>
    </source>
</reference>
<evidence type="ECO:0000313" key="4">
    <source>
        <dbReference type="Proteomes" id="UP000681131"/>
    </source>
</evidence>